<keyword evidence="5 6" id="KW-0472">Membrane</keyword>
<dbReference type="InterPro" id="IPR035210">
    <property type="entry name" value="DUF5455"/>
</dbReference>
<evidence type="ECO:0000256" key="4">
    <source>
        <dbReference type="ARBA" id="ARBA00022989"/>
    </source>
</evidence>
<evidence type="ECO:0000313" key="7">
    <source>
        <dbReference type="EMBL" id="AXT46655.1"/>
    </source>
</evidence>
<evidence type="ECO:0000256" key="6">
    <source>
        <dbReference type="SAM" id="Phobius"/>
    </source>
</evidence>
<dbReference type="Pfam" id="PF17537">
    <property type="entry name" value="DUF5455"/>
    <property type="match status" value="1"/>
</dbReference>
<reference evidence="7 8" key="1">
    <citation type="submission" date="2018-08" db="EMBL/GenBank/DDBJ databases">
        <title>Complete genome sequence of JP2-74.</title>
        <authorList>
            <person name="Wu L."/>
        </authorList>
    </citation>
    <scope>NUCLEOTIDE SEQUENCE [LARGE SCALE GENOMIC DNA]</scope>
    <source>
        <strain evidence="7 8">JP2-74</strain>
    </source>
</reference>
<gene>
    <name evidence="7" type="ORF">D1345_10830</name>
</gene>
<evidence type="ECO:0000256" key="3">
    <source>
        <dbReference type="ARBA" id="ARBA00022870"/>
    </source>
</evidence>
<name>A0AAD0RQD3_9NEIS</name>
<dbReference type="Proteomes" id="UP000259465">
    <property type="component" value="Chromosome"/>
</dbReference>
<evidence type="ECO:0000256" key="1">
    <source>
        <dbReference type="ARBA" id="ARBA00004551"/>
    </source>
</evidence>
<feature type="transmembrane region" description="Helical" evidence="6">
    <location>
        <begin position="37"/>
        <end position="60"/>
    </location>
</feature>
<organism evidence="7 8">
    <name type="scientific">Chromobacterium rhizoryzae</name>
    <dbReference type="NCBI Taxonomy" id="1778675"/>
    <lineage>
        <taxon>Bacteria</taxon>
        <taxon>Pseudomonadati</taxon>
        <taxon>Pseudomonadota</taxon>
        <taxon>Betaproteobacteria</taxon>
        <taxon>Neisseriales</taxon>
        <taxon>Chromobacteriaceae</taxon>
        <taxon>Chromobacterium</taxon>
    </lineage>
</organism>
<dbReference type="EMBL" id="CP031968">
    <property type="protein sequence ID" value="AXT46655.1"/>
    <property type="molecule type" value="Genomic_DNA"/>
</dbReference>
<keyword evidence="3" id="KW-1043">Host membrane</keyword>
<proteinExistence type="predicted"/>
<dbReference type="AlphaFoldDB" id="A0AAD0RQD3"/>
<evidence type="ECO:0000256" key="2">
    <source>
        <dbReference type="ARBA" id="ARBA00022692"/>
    </source>
</evidence>
<evidence type="ECO:0000313" key="8">
    <source>
        <dbReference type="Proteomes" id="UP000259465"/>
    </source>
</evidence>
<dbReference type="RefSeq" id="WP_118267662.1">
    <property type="nucleotide sequence ID" value="NZ_CP031968.1"/>
</dbReference>
<keyword evidence="2 6" id="KW-0812">Transmembrane</keyword>
<protein>
    <submittedName>
        <fullName evidence="7">Uncharacterized protein</fullName>
    </submittedName>
</protein>
<feature type="transmembrane region" description="Helical" evidence="6">
    <location>
        <begin position="72"/>
        <end position="93"/>
    </location>
</feature>
<evidence type="ECO:0000256" key="5">
    <source>
        <dbReference type="ARBA" id="ARBA00023136"/>
    </source>
</evidence>
<dbReference type="KEGG" id="crz:D1345_10830"/>
<keyword evidence="8" id="KW-1185">Reference proteome</keyword>
<dbReference type="GO" id="GO:0033644">
    <property type="term" value="C:host cell membrane"/>
    <property type="evidence" value="ECO:0007669"/>
    <property type="project" value="UniProtKB-SubCell"/>
</dbReference>
<comment type="subcellular location">
    <subcellularLocation>
        <location evidence="1">Host membrane</location>
    </subcellularLocation>
</comment>
<sequence length="117" mass="13288">MSKIFEWLYTKLAGFFIDILTKFGIKAAKNWAAAMTLMVALVTAFVAFQQVIQGLVVVLIHAPSDTWFQTAAWLVLPSNFPSCVSAIVTARIAKFGYMWFSWKTRQFIHGYQLGQKF</sequence>
<keyword evidence="4 6" id="KW-1133">Transmembrane helix</keyword>
<accession>A0AAD0RQD3</accession>